<proteinExistence type="predicted"/>
<dbReference type="Proteomes" id="UP001597452">
    <property type="component" value="Unassembled WGS sequence"/>
</dbReference>
<dbReference type="SUPFAM" id="SSF53335">
    <property type="entry name" value="S-adenosyl-L-methionine-dependent methyltransferases"/>
    <property type="match status" value="1"/>
</dbReference>
<evidence type="ECO:0000313" key="2">
    <source>
        <dbReference type="EMBL" id="MFD2637843.1"/>
    </source>
</evidence>
<comment type="caution">
    <text evidence="2">The sequence shown here is derived from an EMBL/GenBank/DDBJ whole genome shotgun (WGS) entry which is preliminary data.</text>
</comment>
<dbReference type="RefSeq" id="WP_377327357.1">
    <property type="nucleotide sequence ID" value="NZ_JBHUMZ010000011.1"/>
</dbReference>
<organism evidence="2 3">
    <name type="scientific">Piscibacillus salipiscarius</name>
    <dbReference type="NCBI Taxonomy" id="299480"/>
    <lineage>
        <taxon>Bacteria</taxon>
        <taxon>Bacillati</taxon>
        <taxon>Bacillota</taxon>
        <taxon>Bacilli</taxon>
        <taxon>Bacillales</taxon>
        <taxon>Bacillaceae</taxon>
        <taxon>Piscibacillus</taxon>
    </lineage>
</organism>
<keyword evidence="3" id="KW-1185">Reference proteome</keyword>
<dbReference type="EC" id="2.1.1.-" evidence="2"/>
<dbReference type="InterPro" id="IPR029063">
    <property type="entry name" value="SAM-dependent_MTases_sf"/>
</dbReference>
<feature type="domain" description="Methyltransferase" evidence="1">
    <location>
        <begin position="37"/>
        <end position="150"/>
    </location>
</feature>
<keyword evidence="2" id="KW-0808">Transferase</keyword>
<dbReference type="GO" id="GO:0032259">
    <property type="term" value="P:methylation"/>
    <property type="evidence" value="ECO:0007669"/>
    <property type="project" value="UniProtKB-KW"/>
</dbReference>
<dbReference type="InterPro" id="IPR025714">
    <property type="entry name" value="Methyltranfer_dom"/>
</dbReference>
<dbReference type="Pfam" id="PF13847">
    <property type="entry name" value="Methyltransf_31"/>
    <property type="match status" value="1"/>
</dbReference>
<dbReference type="EMBL" id="JBHUMZ010000011">
    <property type="protein sequence ID" value="MFD2637843.1"/>
    <property type="molecule type" value="Genomic_DNA"/>
</dbReference>
<keyword evidence="2" id="KW-0489">Methyltransferase</keyword>
<dbReference type="CDD" id="cd02440">
    <property type="entry name" value="AdoMet_MTases"/>
    <property type="match status" value="1"/>
</dbReference>
<name>A0ABW5Q7I0_9BACI</name>
<protein>
    <submittedName>
        <fullName evidence="2">Class I SAM-dependent methyltransferase</fullName>
        <ecNumber evidence="2">2.1.1.-</ecNumber>
    </submittedName>
</protein>
<gene>
    <name evidence="2" type="ORF">ACFSW4_03000</name>
</gene>
<reference evidence="3" key="1">
    <citation type="journal article" date="2019" name="Int. J. Syst. Evol. Microbiol.">
        <title>The Global Catalogue of Microorganisms (GCM) 10K type strain sequencing project: providing services to taxonomists for standard genome sequencing and annotation.</title>
        <authorList>
            <consortium name="The Broad Institute Genomics Platform"/>
            <consortium name="The Broad Institute Genome Sequencing Center for Infectious Disease"/>
            <person name="Wu L."/>
            <person name="Ma J."/>
        </authorList>
    </citation>
    <scope>NUCLEOTIDE SEQUENCE [LARGE SCALE GENOMIC DNA]</scope>
    <source>
        <strain evidence="3">TISTR 1571</strain>
    </source>
</reference>
<dbReference type="GO" id="GO:0008168">
    <property type="term" value="F:methyltransferase activity"/>
    <property type="evidence" value="ECO:0007669"/>
    <property type="project" value="UniProtKB-KW"/>
</dbReference>
<dbReference type="Gene3D" id="3.40.50.150">
    <property type="entry name" value="Vaccinia Virus protein VP39"/>
    <property type="match status" value="1"/>
</dbReference>
<accession>A0ABW5Q7I0</accession>
<sequence length="251" mass="29915">MKITDFSKVAKQYDQNPFRLDELDVDQDLMNLISTNAELNVLDLSCGTGLYLEKQMSLLQTESIHWHGLDKSIDMLNQAQNRVSGVDLRLGSAEELPYNHESFDYIVNNYAFHHYCDKDKALDEIERVLKRFGIFKMHNISIHDMKEWWVYHYFPEAFNEDLKRFWTQNHLFNMLEDKGFKVEINTHYQMLKIKVKDYLFYAENRDISVLTLIHDEHYKKGLDRMRADVINNPEYEIVVNFAVMDCKARKK</sequence>
<dbReference type="PANTHER" id="PTHR43591">
    <property type="entry name" value="METHYLTRANSFERASE"/>
    <property type="match status" value="1"/>
</dbReference>
<dbReference type="PANTHER" id="PTHR43591:SF110">
    <property type="entry name" value="RHODANESE DOMAIN-CONTAINING PROTEIN"/>
    <property type="match status" value="1"/>
</dbReference>
<evidence type="ECO:0000313" key="3">
    <source>
        <dbReference type="Proteomes" id="UP001597452"/>
    </source>
</evidence>
<evidence type="ECO:0000259" key="1">
    <source>
        <dbReference type="Pfam" id="PF13847"/>
    </source>
</evidence>